<dbReference type="GO" id="GO:0006749">
    <property type="term" value="P:glutathione metabolic process"/>
    <property type="evidence" value="ECO:0007669"/>
    <property type="project" value="TreeGrafter"/>
</dbReference>
<dbReference type="CDD" id="cd06262">
    <property type="entry name" value="metallo-hydrolase-like_MBL-fold"/>
    <property type="match status" value="1"/>
</dbReference>
<dbReference type="PANTHER" id="PTHR43084">
    <property type="entry name" value="PERSULFIDE DIOXYGENASE ETHE1"/>
    <property type="match status" value="1"/>
</dbReference>
<dbReference type="Pfam" id="PF00753">
    <property type="entry name" value="Lactamase_B"/>
    <property type="match status" value="1"/>
</dbReference>
<dbReference type="GO" id="GO:0050313">
    <property type="term" value="F:sulfur dioxygenase activity"/>
    <property type="evidence" value="ECO:0007669"/>
    <property type="project" value="TreeGrafter"/>
</dbReference>
<evidence type="ECO:0000259" key="1">
    <source>
        <dbReference type="SMART" id="SM00849"/>
    </source>
</evidence>
<feature type="domain" description="Metallo-beta-lactamase" evidence="1">
    <location>
        <begin position="12"/>
        <end position="169"/>
    </location>
</feature>
<dbReference type="EMBL" id="VSSQ01000884">
    <property type="protein sequence ID" value="MPM02625.1"/>
    <property type="molecule type" value="Genomic_DNA"/>
</dbReference>
<dbReference type="InterPro" id="IPR036866">
    <property type="entry name" value="RibonucZ/Hydroxyglut_hydro"/>
</dbReference>
<name>A0A644WFK0_9ZZZZ</name>
<gene>
    <name evidence="2" type="ORF">SDC9_48879</name>
</gene>
<dbReference type="InterPro" id="IPR001279">
    <property type="entry name" value="Metallo-B-lactamas"/>
</dbReference>
<accession>A0A644WFK0</accession>
<dbReference type="SMART" id="SM00849">
    <property type="entry name" value="Lactamase_B"/>
    <property type="match status" value="1"/>
</dbReference>
<comment type="caution">
    <text evidence="2">The sequence shown here is derived from an EMBL/GenBank/DDBJ whole genome shotgun (WGS) entry which is preliminary data.</text>
</comment>
<dbReference type="SUPFAM" id="SSF56281">
    <property type="entry name" value="Metallo-hydrolase/oxidoreductase"/>
    <property type="match status" value="1"/>
</dbReference>
<organism evidence="2">
    <name type="scientific">bioreactor metagenome</name>
    <dbReference type="NCBI Taxonomy" id="1076179"/>
    <lineage>
        <taxon>unclassified sequences</taxon>
        <taxon>metagenomes</taxon>
        <taxon>ecological metagenomes</taxon>
    </lineage>
</organism>
<dbReference type="InterPro" id="IPR051682">
    <property type="entry name" value="Mito_Persulfide_Diox"/>
</dbReference>
<evidence type="ECO:0000313" key="2">
    <source>
        <dbReference type="EMBL" id="MPM02625.1"/>
    </source>
</evidence>
<protein>
    <recommendedName>
        <fullName evidence="1">Metallo-beta-lactamase domain-containing protein</fullName>
    </recommendedName>
</protein>
<proteinExistence type="predicted"/>
<dbReference type="AlphaFoldDB" id="A0A644WFK0"/>
<dbReference type="Gene3D" id="3.60.15.10">
    <property type="entry name" value="Ribonuclease Z/Hydroxyacylglutathione hydrolase-like"/>
    <property type="match status" value="1"/>
</dbReference>
<reference evidence="2" key="1">
    <citation type="submission" date="2019-08" db="EMBL/GenBank/DDBJ databases">
        <authorList>
            <person name="Kucharzyk K."/>
            <person name="Murdoch R.W."/>
            <person name="Higgins S."/>
            <person name="Loffler F."/>
        </authorList>
    </citation>
    <scope>NUCLEOTIDE SEQUENCE</scope>
</reference>
<dbReference type="GO" id="GO:0070813">
    <property type="term" value="P:hydrogen sulfide metabolic process"/>
    <property type="evidence" value="ECO:0007669"/>
    <property type="project" value="TreeGrafter"/>
</dbReference>
<dbReference type="PANTHER" id="PTHR43084:SF1">
    <property type="entry name" value="PERSULFIDE DIOXYGENASE ETHE1, MITOCHONDRIAL"/>
    <property type="match status" value="1"/>
</dbReference>
<sequence length="204" mass="23269">MNIYQHFSVVGFCNTYLVASKKHSEALLIDPGHVDSELINLIETNKYNLRHVLLTHRHISHMEGLGTLKKIYDVTVYGSSFSSYDFPYQSVEDKQILNLCNLAIEVIHVPGHSLDSMVFKIDHALFTGDTLMCGRIGSTPGYREQALLINSINQRLMGLDENTLIFPGHGTASKIRIERMFNHDLLQLGTIQTEREHWRDEEQS</sequence>